<comment type="subcellular location">
    <subcellularLocation>
        <location evidence="3">Mitochondrion inner membrane</location>
        <topology evidence="3">Single-pass type II membrane protein</topology>
        <orientation evidence="3">Intermembrane side</orientation>
    </subcellularLocation>
</comment>
<feature type="compositionally biased region" description="Basic and acidic residues" evidence="20">
    <location>
        <begin position="326"/>
        <end position="337"/>
    </location>
</feature>
<evidence type="ECO:0000256" key="3">
    <source>
        <dbReference type="ARBA" id="ARBA00004164"/>
    </source>
</evidence>
<dbReference type="OrthoDB" id="7481291at2759"/>
<proteinExistence type="predicted"/>
<gene>
    <name evidence="21" type="primary">MIA40</name>
    <name evidence="21" type="ORF">N0V87_006896</name>
</gene>
<dbReference type="Gene3D" id="1.10.287.2900">
    <property type="match status" value="1"/>
</dbReference>
<evidence type="ECO:0000256" key="5">
    <source>
        <dbReference type="ARBA" id="ARBA00022448"/>
    </source>
</evidence>
<evidence type="ECO:0000256" key="15">
    <source>
        <dbReference type="ARBA" id="ARBA00023136"/>
    </source>
</evidence>
<dbReference type="GO" id="GO:0005743">
    <property type="term" value="C:mitochondrial inner membrane"/>
    <property type="evidence" value="ECO:0007669"/>
    <property type="project" value="UniProtKB-SubCell"/>
</dbReference>
<organism evidence="21 22">
    <name type="scientific">Didymella glomerata</name>
    <dbReference type="NCBI Taxonomy" id="749621"/>
    <lineage>
        <taxon>Eukaryota</taxon>
        <taxon>Fungi</taxon>
        <taxon>Dikarya</taxon>
        <taxon>Ascomycota</taxon>
        <taxon>Pezizomycotina</taxon>
        <taxon>Dothideomycetes</taxon>
        <taxon>Pleosporomycetidae</taxon>
        <taxon>Pleosporales</taxon>
        <taxon>Pleosporineae</taxon>
        <taxon>Didymellaceae</taxon>
        <taxon>Didymella</taxon>
    </lineage>
</organism>
<reference evidence="21" key="1">
    <citation type="submission" date="2022-10" db="EMBL/GenBank/DDBJ databases">
        <title>Tapping the CABI collections for fungal endophytes: first genome assemblies for Collariella, Neodidymelliopsis, Ascochyta clinopodiicola, Didymella pomorum, Didymosphaeria variabile, Neocosmospora piperis and Neocucurbitaria cava.</title>
        <authorList>
            <person name="Hill R."/>
        </authorList>
    </citation>
    <scope>NUCLEOTIDE SEQUENCE</scope>
    <source>
        <strain evidence="21">IMI 360193</strain>
    </source>
</reference>
<evidence type="ECO:0000256" key="19">
    <source>
        <dbReference type="ARBA" id="ARBA00033150"/>
    </source>
</evidence>
<keyword evidence="13" id="KW-0811">Translocation</keyword>
<evidence type="ECO:0000256" key="12">
    <source>
        <dbReference type="ARBA" id="ARBA00023002"/>
    </source>
</evidence>
<dbReference type="PANTHER" id="PTHR21622">
    <property type="entry name" value="COILED-COIL-HELIX-COILED-COIL-HELIX DOMAIN CONTAINING 4"/>
    <property type="match status" value="1"/>
</dbReference>
<keyword evidence="15" id="KW-0472">Membrane</keyword>
<dbReference type="PROSITE" id="PS51808">
    <property type="entry name" value="CHCH"/>
    <property type="match status" value="1"/>
</dbReference>
<accession>A0A9W9BXK6</accession>
<comment type="function">
    <text evidence="18">Required for the import and folding of small cysteine-containing proteins (small Tim) in the mitochondrial intermembrane space (IMS). Forms a redox cycle with ERV1 that involves a disulfide relay system. Precursor proteins to be imported into the IMS are translocated in their reduced form into the mitochondria. The oxidized form of MIA40 forms a transient intermolecular disulfide bridge with the reduced precursor protein, resulting in oxidation of the precursor protein that now contains an intramolecular disulfide bond and is able to undergo folding in the IMS.</text>
</comment>
<evidence type="ECO:0000256" key="7">
    <source>
        <dbReference type="ARBA" id="ARBA00022792"/>
    </source>
</evidence>
<feature type="region of interest" description="Disordered" evidence="20">
    <location>
        <begin position="245"/>
        <end position="372"/>
    </location>
</feature>
<dbReference type="GO" id="GO:0045041">
    <property type="term" value="P:protein import into mitochondrial intermembrane space"/>
    <property type="evidence" value="ECO:0007669"/>
    <property type="project" value="InterPro"/>
</dbReference>
<evidence type="ECO:0000313" key="22">
    <source>
        <dbReference type="Proteomes" id="UP001140562"/>
    </source>
</evidence>
<comment type="cofactor">
    <cofactor evidence="2">
        <name>Cu(2+)</name>
        <dbReference type="ChEBI" id="CHEBI:29036"/>
    </cofactor>
</comment>
<keyword evidence="22" id="KW-1185">Reference proteome</keyword>
<comment type="caution">
    <text evidence="21">The sequence shown here is derived from an EMBL/GenBank/DDBJ whole genome shotgun (WGS) entry which is preliminary data.</text>
</comment>
<evidence type="ECO:0000256" key="10">
    <source>
        <dbReference type="ARBA" id="ARBA00022968"/>
    </source>
</evidence>
<dbReference type="Proteomes" id="UP001140562">
    <property type="component" value="Unassembled WGS sequence"/>
</dbReference>
<dbReference type="GO" id="GO:0005758">
    <property type="term" value="C:mitochondrial intermembrane space"/>
    <property type="evidence" value="ECO:0007669"/>
    <property type="project" value="TreeGrafter"/>
</dbReference>
<keyword evidence="14" id="KW-0496">Mitochondrion</keyword>
<sequence>MFRSAPRLIARQGALRASPRAFPSLTATSPTAASLPARRAISTAPPARKSRSWKSLVARLGLAGAIIYYYNTTDVFAEDPRQLAPVHALSSIKETDSESLPTIESIAAERRQRQAVQKHLELQREKEAAQEAERQGRGKQTQLSGENGPQDTLPEGASQEGGAQEGGIEGLEAEADQQGAFNPETGEINWDCPCLGGMAHGPCGDEFKAAFSCFVYSKEEPKGMDCIDKFKDMQNCFRQYPEIYGSEIDNDDDDDDMTADAAADVSTPSAQSSSGRSEQPSEQPALSGEKNTASPNPVSNATDAPVPANKGSKTKSVAPASSGPHSAEKVEANRRELGLVPENYRPEEKAVKGQEETSESESLVPKAAHDGR</sequence>
<keyword evidence="5" id="KW-0813">Transport</keyword>
<evidence type="ECO:0000256" key="4">
    <source>
        <dbReference type="ARBA" id="ARBA00013714"/>
    </source>
</evidence>
<evidence type="ECO:0000256" key="8">
    <source>
        <dbReference type="ARBA" id="ARBA00022927"/>
    </source>
</evidence>
<evidence type="ECO:0000256" key="11">
    <source>
        <dbReference type="ARBA" id="ARBA00022989"/>
    </source>
</evidence>
<keyword evidence="16" id="KW-1015">Disulfide bond</keyword>
<evidence type="ECO:0000256" key="20">
    <source>
        <dbReference type="SAM" id="MobiDB-lite"/>
    </source>
</evidence>
<evidence type="ECO:0000256" key="6">
    <source>
        <dbReference type="ARBA" id="ARBA00022692"/>
    </source>
</evidence>
<keyword evidence="6" id="KW-0812">Transmembrane</keyword>
<keyword evidence="7" id="KW-0999">Mitochondrion inner membrane</keyword>
<dbReference type="EMBL" id="JAPEUV010000078">
    <property type="protein sequence ID" value="KAJ4334353.1"/>
    <property type="molecule type" value="Genomic_DNA"/>
</dbReference>
<name>A0A9W9BXK6_9PLEO</name>
<evidence type="ECO:0000256" key="1">
    <source>
        <dbReference type="ARBA" id="ARBA00001947"/>
    </source>
</evidence>
<feature type="region of interest" description="Disordered" evidence="20">
    <location>
        <begin position="20"/>
        <end position="48"/>
    </location>
</feature>
<keyword evidence="8" id="KW-0653">Protein transport</keyword>
<comment type="cofactor">
    <cofactor evidence="1">
        <name>Zn(2+)</name>
        <dbReference type="ChEBI" id="CHEBI:29105"/>
    </cofactor>
</comment>
<evidence type="ECO:0000256" key="17">
    <source>
        <dbReference type="ARBA" id="ARBA00023284"/>
    </source>
</evidence>
<keyword evidence="11" id="KW-1133">Transmembrane helix</keyword>
<keyword evidence="17" id="KW-0676">Redox-active center</keyword>
<feature type="region of interest" description="Disordered" evidence="20">
    <location>
        <begin position="117"/>
        <end position="164"/>
    </location>
</feature>
<evidence type="ECO:0000256" key="2">
    <source>
        <dbReference type="ARBA" id="ARBA00001973"/>
    </source>
</evidence>
<dbReference type="FunFam" id="1.10.287.2900:FF:000002">
    <property type="entry name" value="Mitochondrial intermembrane space import and assembly protein"/>
    <property type="match status" value="1"/>
</dbReference>
<keyword evidence="10" id="KW-0735">Signal-anchor</keyword>
<evidence type="ECO:0000256" key="18">
    <source>
        <dbReference type="ARBA" id="ARBA00024980"/>
    </source>
</evidence>
<feature type="compositionally biased region" description="Polar residues" evidence="20">
    <location>
        <begin position="266"/>
        <end position="302"/>
    </location>
</feature>
<dbReference type="InterPro" id="IPR039289">
    <property type="entry name" value="CHCHD4"/>
</dbReference>
<feature type="compositionally biased region" description="Low complexity" evidence="20">
    <location>
        <begin position="23"/>
        <end position="37"/>
    </location>
</feature>
<dbReference type="AlphaFoldDB" id="A0A9W9BXK6"/>
<evidence type="ECO:0000256" key="13">
    <source>
        <dbReference type="ARBA" id="ARBA00023010"/>
    </source>
</evidence>
<feature type="compositionally biased region" description="Polar residues" evidence="20">
    <location>
        <begin position="139"/>
        <end position="150"/>
    </location>
</feature>
<feature type="compositionally biased region" description="Acidic residues" evidence="20">
    <location>
        <begin position="248"/>
        <end position="258"/>
    </location>
</feature>
<keyword evidence="9" id="KW-0809">Transit peptide</keyword>
<evidence type="ECO:0000313" key="21">
    <source>
        <dbReference type="EMBL" id="KAJ4334353.1"/>
    </source>
</evidence>
<keyword evidence="12" id="KW-0560">Oxidoreductase</keyword>
<protein>
    <recommendedName>
        <fullName evidence="4">Mitochondrial intermembrane space import and assembly protein 40</fullName>
    </recommendedName>
    <alternativeName>
        <fullName evidence="19">Mitochondrial import inner membrane translocase TIM40</fullName>
    </alternativeName>
</protein>
<evidence type="ECO:0000256" key="16">
    <source>
        <dbReference type="ARBA" id="ARBA00023157"/>
    </source>
</evidence>
<feature type="compositionally biased region" description="Basic and acidic residues" evidence="20">
    <location>
        <begin position="344"/>
        <end position="355"/>
    </location>
</feature>
<dbReference type="PANTHER" id="PTHR21622:SF0">
    <property type="entry name" value="COILED-COIL-HELIX-COILED-COIL-HELIX DOMAIN CONTAINING 4"/>
    <property type="match status" value="1"/>
</dbReference>
<feature type="compositionally biased region" description="Basic and acidic residues" evidence="20">
    <location>
        <begin position="117"/>
        <end position="136"/>
    </location>
</feature>
<dbReference type="GO" id="GO:0015035">
    <property type="term" value="F:protein-disulfide reductase activity"/>
    <property type="evidence" value="ECO:0007669"/>
    <property type="project" value="InterPro"/>
</dbReference>
<evidence type="ECO:0000256" key="14">
    <source>
        <dbReference type="ARBA" id="ARBA00023128"/>
    </source>
</evidence>
<evidence type="ECO:0000256" key="9">
    <source>
        <dbReference type="ARBA" id="ARBA00022946"/>
    </source>
</evidence>